<dbReference type="PANTHER" id="PTHR33116">
    <property type="entry name" value="REVERSE TRANSCRIPTASE ZINC-BINDING DOMAIN-CONTAINING PROTEIN-RELATED-RELATED"/>
    <property type="match status" value="1"/>
</dbReference>
<evidence type="ECO:0000313" key="3">
    <source>
        <dbReference type="Proteomes" id="UP000436088"/>
    </source>
</evidence>
<proteinExistence type="predicted"/>
<keyword evidence="1" id="KW-1133">Transmembrane helix</keyword>
<accession>A0A6A2Y9Z3</accession>
<dbReference type="PANTHER" id="PTHR33116:SF86">
    <property type="entry name" value="REVERSE TRANSCRIPTASE DOMAIN-CONTAINING PROTEIN"/>
    <property type="match status" value="1"/>
</dbReference>
<dbReference type="Gene3D" id="1.25.40.710">
    <property type="match status" value="1"/>
</dbReference>
<keyword evidence="1" id="KW-0812">Transmembrane</keyword>
<dbReference type="Proteomes" id="UP000436088">
    <property type="component" value="Unassembled WGS sequence"/>
</dbReference>
<keyword evidence="3" id="KW-1185">Reference proteome</keyword>
<dbReference type="EMBL" id="VEPZ02001542">
    <property type="protein sequence ID" value="KAE8668727.1"/>
    <property type="molecule type" value="Genomic_DNA"/>
</dbReference>
<dbReference type="AlphaFoldDB" id="A0A6A2Y9Z3"/>
<name>A0A6A2Y9Z3_HIBSY</name>
<evidence type="ECO:0000256" key="1">
    <source>
        <dbReference type="SAM" id="Phobius"/>
    </source>
</evidence>
<organism evidence="2 3">
    <name type="scientific">Hibiscus syriacus</name>
    <name type="common">Rose of Sharon</name>
    <dbReference type="NCBI Taxonomy" id="106335"/>
    <lineage>
        <taxon>Eukaryota</taxon>
        <taxon>Viridiplantae</taxon>
        <taxon>Streptophyta</taxon>
        <taxon>Embryophyta</taxon>
        <taxon>Tracheophyta</taxon>
        <taxon>Spermatophyta</taxon>
        <taxon>Magnoliopsida</taxon>
        <taxon>eudicotyledons</taxon>
        <taxon>Gunneridae</taxon>
        <taxon>Pentapetalae</taxon>
        <taxon>rosids</taxon>
        <taxon>malvids</taxon>
        <taxon>Malvales</taxon>
        <taxon>Malvaceae</taxon>
        <taxon>Malvoideae</taxon>
        <taxon>Hibiscus</taxon>
    </lineage>
</organism>
<gene>
    <name evidence="2" type="ORF">F3Y22_tig00112285pilonHSYRG00060</name>
</gene>
<feature type="transmembrane region" description="Helical" evidence="1">
    <location>
        <begin position="58"/>
        <end position="80"/>
    </location>
</feature>
<reference evidence="2" key="1">
    <citation type="submission" date="2019-09" db="EMBL/GenBank/DDBJ databases">
        <title>Draft genome information of white flower Hibiscus syriacus.</title>
        <authorList>
            <person name="Kim Y.-M."/>
        </authorList>
    </citation>
    <scope>NUCLEOTIDE SEQUENCE [LARGE SCALE GENOMIC DNA]</scope>
    <source>
        <strain evidence="2">YM2019G1</strain>
    </source>
</reference>
<dbReference type="InterPro" id="IPR046939">
    <property type="entry name" value="TPPII_C_sf"/>
</dbReference>
<sequence length="347" mass="38959">MATPRRLAAAIDRHRPPAEKIGGEPGCWSVAVKNGNGSVRYGDSSRLKLAALRRDARVLGTLACWVTCCWVSVGLLNLVISAQNEVVDSIDRDELAKFFSLKCDPEDEDAELFCNCGLHTKFRPRLFFPQKIKNKMETTRDQLAGALYQKGLAMAEIESVKGEKAGGSDQPDLFEENFKELTKWGEKAGGSDQPDLFEENFKELTKWDIGQCSSLPRMIHLFFTFSSSTIDSIYEADLANAEIILSIFDLHSGHAINKNKFKIFFSENTNLNIRNEICAKLDYEKISDMGVHLKVPVRRANVSNDIYNFLLDKIQSKLDGWSVRTLSFAGRIILAKFILSSIPSYLM</sequence>
<comment type="caution">
    <text evidence="2">The sequence shown here is derived from an EMBL/GenBank/DDBJ whole genome shotgun (WGS) entry which is preliminary data.</text>
</comment>
<protein>
    <submittedName>
        <fullName evidence="2">Uncharacterized protein</fullName>
    </submittedName>
</protein>
<keyword evidence="1" id="KW-0472">Membrane</keyword>
<evidence type="ECO:0000313" key="2">
    <source>
        <dbReference type="EMBL" id="KAE8668727.1"/>
    </source>
</evidence>